<dbReference type="Gene3D" id="3.40.50.1100">
    <property type="match status" value="2"/>
</dbReference>
<proteinExistence type="predicted"/>
<dbReference type="Proteomes" id="UP001609175">
    <property type="component" value="Unassembled WGS sequence"/>
</dbReference>
<evidence type="ECO:0000256" key="1">
    <source>
        <dbReference type="ARBA" id="ARBA00001933"/>
    </source>
</evidence>
<keyword evidence="10" id="KW-1185">Reference proteome</keyword>
<dbReference type="PANTHER" id="PTHR48078:SF6">
    <property type="entry name" value="L-THREONINE DEHYDRATASE CATABOLIC TDCB"/>
    <property type="match status" value="1"/>
</dbReference>
<gene>
    <name evidence="7" type="ORF">ACHIPV_28455</name>
    <name evidence="5" type="ORF">ACHIPZ_20500</name>
    <name evidence="6" type="ORF">ACHIRB_01695</name>
</gene>
<dbReference type="EMBL" id="JBIMSP010000096">
    <property type="protein sequence ID" value="MFH5245770.1"/>
    <property type="molecule type" value="Genomic_DNA"/>
</dbReference>
<protein>
    <submittedName>
        <fullName evidence="5">Serine/threonine dehydratase</fullName>
    </submittedName>
</protein>
<dbReference type="InterPro" id="IPR036052">
    <property type="entry name" value="TrpB-like_PALP_sf"/>
</dbReference>
<dbReference type="RefSeq" id="WP_395116387.1">
    <property type="nucleotide sequence ID" value="NZ_JBIMSN010000004.1"/>
</dbReference>
<evidence type="ECO:0000313" key="6">
    <source>
        <dbReference type="EMBL" id="MFH5227303.1"/>
    </source>
</evidence>
<organism evidence="5 8">
    <name type="scientific">Antrihabitans spumae</name>
    <dbReference type="NCBI Taxonomy" id="3373370"/>
    <lineage>
        <taxon>Bacteria</taxon>
        <taxon>Bacillati</taxon>
        <taxon>Actinomycetota</taxon>
        <taxon>Actinomycetes</taxon>
        <taxon>Mycobacteriales</taxon>
        <taxon>Nocardiaceae</taxon>
        <taxon>Antrihabitans</taxon>
    </lineage>
</organism>
<evidence type="ECO:0000313" key="8">
    <source>
        <dbReference type="Proteomes" id="UP001609175"/>
    </source>
</evidence>
<dbReference type="Pfam" id="PF00291">
    <property type="entry name" value="PALP"/>
    <property type="match status" value="1"/>
</dbReference>
<evidence type="ECO:0000313" key="10">
    <source>
        <dbReference type="Proteomes" id="UP001609219"/>
    </source>
</evidence>
<dbReference type="EMBL" id="JBIMSO010000063">
    <property type="protein sequence ID" value="MFH5210564.1"/>
    <property type="molecule type" value="Genomic_DNA"/>
</dbReference>
<reference evidence="8 9" key="1">
    <citation type="submission" date="2024-10" db="EMBL/GenBank/DDBJ databases">
        <authorList>
            <person name="Riesco R."/>
        </authorList>
    </citation>
    <scope>NUCLEOTIDE SEQUENCE [LARGE SCALE GENOMIC DNA]</scope>
    <source>
        <strain evidence="7 9">NCIMB 15448</strain>
        <strain evidence="5 8">NCIMB 15449</strain>
        <strain evidence="6 10">NCIMB 15450</strain>
    </source>
</reference>
<evidence type="ECO:0000256" key="2">
    <source>
        <dbReference type="ARBA" id="ARBA00022898"/>
    </source>
</evidence>
<evidence type="ECO:0000259" key="4">
    <source>
        <dbReference type="Pfam" id="PF00291"/>
    </source>
</evidence>
<evidence type="ECO:0000313" key="9">
    <source>
        <dbReference type="Proteomes" id="UP001609176"/>
    </source>
</evidence>
<evidence type="ECO:0000313" key="7">
    <source>
        <dbReference type="EMBL" id="MFH5245770.1"/>
    </source>
</evidence>
<dbReference type="SUPFAM" id="SSF53686">
    <property type="entry name" value="Tryptophan synthase beta subunit-like PLP-dependent enzymes"/>
    <property type="match status" value="1"/>
</dbReference>
<dbReference type="NCBIfam" id="NF006094">
    <property type="entry name" value="PRK08246.1"/>
    <property type="match status" value="1"/>
</dbReference>
<dbReference type="Proteomes" id="UP001609176">
    <property type="component" value="Unassembled WGS sequence"/>
</dbReference>
<name>A0ABW7JRZ6_9NOCA</name>
<dbReference type="InterPro" id="IPR001926">
    <property type="entry name" value="TrpB-like_PALP"/>
</dbReference>
<comment type="cofactor">
    <cofactor evidence="1">
        <name>pyridoxal 5'-phosphate</name>
        <dbReference type="ChEBI" id="CHEBI:597326"/>
    </cofactor>
</comment>
<evidence type="ECO:0000313" key="5">
    <source>
        <dbReference type="EMBL" id="MFH5210564.1"/>
    </source>
</evidence>
<dbReference type="Proteomes" id="UP001609219">
    <property type="component" value="Unassembled WGS sequence"/>
</dbReference>
<dbReference type="InterPro" id="IPR050147">
    <property type="entry name" value="Ser/Thr_Dehydratase"/>
</dbReference>
<keyword evidence="3" id="KW-0456">Lyase</keyword>
<keyword evidence="2" id="KW-0663">Pyridoxal phosphate</keyword>
<evidence type="ECO:0000256" key="3">
    <source>
        <dbReference type="ARBA" id="ARBA00023239"/>
    </source>
</evidence>
<accession>A0ABW7JRZ6</accession>
<feature type="domain" description="Tryptophan synthase beta chain-like PALP" evidence="4">
    <location>
        <begin position="43"/>
        <end position="309"/>
    </location>
</feature>
<comment type="caution">
    <text evidence="5">The sequence shown here is derived from an EMBL/GenBank/DDBJ whole genome shotgun (WGS) entry which is preliminary data.</text>
</comment>
<dbReference type="EMBL" id="JBIMSN010000004">
    <property type="protein sequence ID" value="MFH5227303.1"/>
    <property type="molecule type" value="Genomic_DNA"/>
</dbReference>
<sequence>MIDRSGIDRSGIDRSDVEAARARIGDRLRLTPVLDAVVDTVHGPVPVSFKLEYLQFGGSFKTRGSLNAMLHSAVDAFGVVIASGGNAGIAAATAAAMQGVGCAVVVPENAPAAKVAALHTLGADVVQHGTSHAEAFECATALAIERGSVQLHAYDLPDIVAGAGTIGLELDEQVPEANPVLVAVGGGGLIAGIATGVSSDRSVIGVEPQGIPTLHSALRNGSPVDVAVDSIAADSLGAKRIGDIAMSVAAAHGITSLLVTDDAIVAARDYLWRHFRIAVEFGGATALAAVRSGAYVPEEGERPVIVLCGANTDPATL</sequence>
<dbReference type="PANTHER" id="PTHR48078">
    <property type="entry name" value="THREONINE DEHYDRATASE, MITOCHONDRIAL-RELATED"/>
    <property type="match status" value="1"/>
</dbReference>